<name>A0A1B0CSM9_LUTLO</name>
<feature type="transmembrane region" description="Helical" evidence="6">
    <location>
        <begin position="382"/>
        <end position="405"/>
    </location>
</feature>
<proteinExistence type="predicted"/>
<feature type="compositionally biased region" description="Polar residues" evidence="5">
    <location>
        <begin position="19"/>
        <end position="31"/>
    </location>
</feature>
<evidence type="ECO:0000256" key="1">
    <source>
        <dbReference type="ARBA" id="ARBA00004141"/>
    </source>
</evidence>
<dbReference type="VEuPathDB" id="VectorBase:LLONM1_004220"/>
<organism evidence="7 8">
    <name type="scientific">Lutzomyia longipalpis</name>
    <name type="common">Sand fly</name>
    <dbReference type="NCBI Taxonomy" id="7200"/>
    <lineage>
        <taxon>Eukaryota</taxon>
        <taxon>Metazoa</taxon>
        <taxon>Ecdysozoa</taxon>
        <taxon>Arthropoda</taxon>
        <taxon>Hexapoda</taxon>
        <taxon>Insecta</taxon>
        <taxon>Pterygota</taxon>
        <taxon>Neoptera</taxon>
        <taxon>Endopterygota</taxon>
        <taxon>Diptera</taxon>
        <taxon>Nematocera</taxon>
        <taxon>Psychodoidea</taxon>
        <taxon>Psychodidae</taxon>
        <taxon>Lutzomyia</taxon>
        <taxon>Lutzomyia</taxon>
    </lineage>
</organism>
<dbReference type="AlphaFoldDB" id="A0A1B0CSM9"/>
<dbReference type="Pfam" id="PF02466">
    <property type="entry name" value="Tim17"/>
    <property type="match status" value="2"/>
</dbReference>
<feature type="transmembrane region" description="Helical" evidence="6">
    <location>
        <begin position="320"/>
        <end position="339"/>
    </location>
</feature>
<evidence type="ECO:0000256" key="6">
    <source>
        <dbReference type="SAM" id="Phobius"/>
    </source>
</evidence>
<dbReference type="GO" id="GO:0005744">
    <property type="term" value="C:TIM23 mitochondrial import inner membrane translocase complex"/>
    <property type="evidence" value="ECO:0007669"/>
    <property type="project" value="TreeGrafter"/>
</dbReference>
<feature type="transmembrane region" description="Helical" evidence="6">
    <location>
        <begin position="167"/>
        <end position="186"/>
    </location>
</feature>
<comment type="subcellular location">
    <subcellularLocation>
        <location evidence="1">Membrane</location>
        <topology evidence="1">Multi-pass membrane protein</topology>
    </subcellularLocation>
</comment>
<evidence type="ECO:0000256" key="2">
    <source>
        <dbReference type="ARBA" id="ARBA00022692"/>
    </source>
</evidence>
<feature type="transmembrane region" description="Helical" evidence="6">
    <location>
        <begin position="589"/>
        <end position="613"/>
    </location>
</feature>
<keyword evidence="2 6" id="KW-0812">Transmembrane</keyword>
<evidence type="ECO:0000256" key="3">
    <source>
        <dbReference type="ARBA" id="ARBA00022989"/>
    </source>
</evidence>
<dbReference type="InterPro" id="IPR045238">
    <property type="entry name" value="Tim23-like"/>
</dbReference>
<dbReference type="EMBL" id="AJWK01026308">
    <property type="status" value="NOT_ANNOTATED_CDS"/>
    <property type="molecule type" value="Genomic_DNA"/>
</dbReference>
<dbReference type="GO" id="GO:0030150">
    <property type="term" value="P:protein import into mitochondrial matrix"/>
    <property type="evidence" value="ECO:0007669"/>
    <property type="project" value="TreeGrafter"/>
</dbReference>
<dbReference type="EnsemblMetazoa" id="LLOJ007878-RA">
    <property type="protein sequence ID" value="LLOJ007878-PA"/>
    <property type="gene ID" value="LLOJ007878"/>
</dbReference>
<keyword evidence="8" id="KW-1185">Reference proteome</keyword>
<accession>A0A1B0CSM9</accession>
<feature type="transmembrane region" description="Helical" evidence="6">
    <location>
        <begin position="445"/>
        <end position="463"/>
    </location>
</feature>
<dbReference type="GO" id="GO:0008320">
    <property type="term" value="F:protein transmembrane transporter activity"/>
    <property type="evidence" value="ECO:0007669"/>
    <property type="project" value="TreeGrafter"/>
</dbReference>
<dbReference type="PANTHER" id="PTHR15371:SF0">
    <property type="entry name" value="SD19278P"/>
    <property type="match status" value="1"/>
</dbReference>
<dbReference type="VEuPathDB" id="VectorBase:LLONM1_000642"/>
<dbReference type="PANTHER" id="PTHR15371">
    <property type="entry name" value="TIM23"/>
    <property type="match status" value="1"/>
</dbReference>
<dbReference type="EMBL" id="AJWK01026310">
    <property type="status" value="NOT_ANNOTATED_CDS"/>
    <property type="molecule type" value="Genomic_DNA"/>
</dbReference>
<feature type="region of interest" description="Disordered" evidence="5">
    <location>
        <begin position="1"/>
        <end position="32"/>
    </location>
</feature>
<reference evidence="7" key="1">
    <citation type="submission" date="2020-05" db="UniProtKB">
        <authorList>
            <consortium name="EnsemblMetazoa"/>
        </authorList>
    </citation>
    <scope>IDENTIFICATION</scope>
    <source>
        <strain evidence="7">Jacobina</strain>
    </source>
</reference>
<evidence type="ECO:0000256" key="5">
    <source>
        <dbReference type="SAM" id="MobiDB-lite"/>
    </source>
</evidence>
<sequence>MSDDYLSKPLSFDPVSESPAASSRQKTSSPISPYLNYDPRFLQSAQPEFIFPEGASKQRGRFELAFSQIGSSVMVGATIGGMAGLYNGIKATSLANQTGKLRRTQLLNHVMKQGSATANTLGTIAVMYSGFGVLMQWARGEDDEINTVLAGTTTGLLYKSTAGLRKCAIGGGVGFTLAALYCLWGISQAYCYWATIGPLLGALVAVFFGTYHVFRVCMGKGRTRTGTTTSAQPEFIFPEGASKQRGRFELAFSQIGSSVMVGATIGGSATANTLGTIAVMYSGFGVLMQWARGEDDEINTVLAGTTTGLLYKSTAGLRKCAIGGGVGFTLAALYCLWGISQGRSSKFNDYKQFIKLPICDLPGALTLQQNGMDEYGAESLLAWFYPLIAAFSVVATVTFAVAWNHWKYVLDTCDPKLFCGCIFNARSTPTYFVGAHIAYCYWATIGPLLGALVAVFFGTYHVFRVCMGKGRTRTGTTTVKQRSGDVIVMTTRTELTDDSISPYWWIPSSIAACLMTLYTLTHAAMALDGFLYACRQYRIELTKYMRATGPLVESIQGRISCAAVFDFMDYIHPDVSYDRRRIDRINTPAALITGLIASWLCVALWAAIAFITIRQARRSRRVRV</sequence>
<feature type="transmembrane region" description="Helical" evidence="6">
    <location>
        <begin position="502"/>
        <end position="521"/>
    </location>
</feature>
<dbReference type="EMBL" id="AJWK01026309">
    <property type="status" value="NOT_ANNOTATED_CDS"/>
    <property type="molecule type" value="Genomic_DNA"/>
</dbReference>
<dbReference type="Proteomes" id="UP000092461">
    <property type="component" value="Unassembled WGS sequence"/>
</dbReference>
<keyword evidence="4 6" id="KW-0472">Membrane</keyword>
<dbReference type="VEuPathDB" id="VectorBase:LLOJ007878"/>
<keyword evidence="3 6" id="KW-1133">Transmembrane helix</keyword>
<feature type="transmembrane region" description="Helical" evidence="6">
    <location>
        <begin position="192"/>
        <end position="214"/>
    </location>
</feature>
<evidence type="ECO:0000313" key="7">
    <source>
        <dbReference type="EnsemblMetazoa" id="LLOJ007878-PA"/>
    </source>
</evidence>
<protein>
    <submittedName>
        <fullName evidence="7">Uncharacterized protein</fullName>
    </submittedName>
</protein>
<evidence type="ECO:0000256" key="4">
    <source>
        <dbReference type="ARBA" id="ARBA00023136"/>
    </source>
</evidence>
<evidence type="ECO:0000313" key="8">
    <source>
        <dbReference type="Proteomes" id="UP000092461"/>
    </source>
</evidence>